<keyword evidence="3" id="KW-1185">Reference proteome</keyword>
<comment type="caution">
    <text evidence="2">The sequence shown here is derived from an EMBL/GenBank/DDBJ whole genome shotgun (WGS) entry which is preliminary data.</text>
</comment>
<protein>
    <submittedName>
        <fullName evidence="2">Uncharacterized protein</fullName>
    </submittedName>
</protein>
<name>A0AAE1P8B6_9EUCA</name>
<dbReference type="EMBL" id="JAWZYT010002716">
    <property type="protein sequence ID" value="KAK4302527.1"/>
    <property type="molecule type" value="Genomic_DNA"/>
</dbReference>
<reference evidence="2" key="1">
    <citation type="submission" date="2023-11" db="EMBL/GenBank/DDBJ databases">
        <title>Genome assemblies of two species of porcelain crab, Petrolisthes cinctipes and Petrolisthes manimaculis (Anomura: Porcellanidae).</title>
        <authorList>
            <person name="Angst P."/>
        </authorList>
    </citation>
    <scope>NUCLEOTIDE SEQUENCE</scope>
    <source>
        <strain evidence="2">PB745_02</strain>
        <tissue evidence="2">Gill</tissue>
    </source>
</reference>
<sequence length="103" mass="10498">MLTVTSSVPVLLRGLPTVTRVVPVLLIGLLSNKSSASCIRKGANSNKSSANSNKSSDISASQPVPQSQGHSNEWQGTSVSAAKGSDSGVNGSAARESSRGTRM</sequence>
<evidence type="ECO:0000256" key="1">
    <source>
        <dbReference type="SAM" id="MobiDB-lite"/>
    </source>
</evidence>
<feature type="region of interest" description="Disordered" evidence="1">
    <location>
        <begin position="39"/>
        <end position="103"/>
    </location>
</feature>
<feature type="compositionally biased region" description="Low complexity" evidence="1">
    <location>
        <begin position="41"/>
        <end position="61"/>
    </location>
</feature>
<evidence type="ECO:0000313" key="3">
    <source>
        <dbReference type="Proteomes" id="UP001292094"/>
    </source>
</evidence>
<feature type="compositionally biased region" description="Polar residues" evidence="1">
    <location>
        <begin position="62"/>
        <end position="80"/>
    </location>
</feature>
<proteinExistence type="predicted"/>
<evidence type="ECO:0000313" key="2">
    <source>
        <dbReference type="EMBL" id="KAK4302527.1"/>
    </source>
</evidence>
<dbReference type="Proteomes" id="UP001292094">
    <property type="component" value="Unassembled WGS sequence"/>
</dbReference>
<organism evidence="2 3">
    <name type="scientific">Petrolisthes manimaculis</name>
    <dbReference type="NCBI Taxonomy" id="1843537"/>
    <lineage>
        <taxon>Eukaryota</taxon>
        <taxon>Metazoa</taxon>
        <taxon>Ecdysozoa</taxon>
        <taxon>Arthropoda</taxon>
        <taxon>Crustacea</taxon>
        <taxon>Multicrustacea</taxon>
        <taxon>Malacostraca</taxon>
        <taxon>Eumalacostraca</taxon>
        <taxon>Eucarida</taxon>
        <taxon>Decapoda</taxon>
        <taxon>Pleocyemata</taxon>
        <taxon>Anomura</taxon>
        <taxon>Galatheoidea</taxon>
        <taxon>Porcellanidae</taxon>
        <taxon>Petrolisthes</taxon>
    </lineage>
</organism>
<gene>
    <name evidence="2" type="ORF">Pmani_025404</name>
</gene>
<accession>A0AAE1P8B6</accession>
<dbReference type="AlphaFoldDB" id="A0AAE1P8B6"/>